<dbReference type="Proteomes" id="UP000032142">
    <property type="component" value="Unassembled WGS sequence"/>
</dbReference>
<dbReference type="AlphaFoldDB" id="A0A0B0PMV6"/>
<keyword evidence="2" id="KW-1185">Reference proteome</keyword>
<name>A0A0B0PMV6_GOSAR</name>
<organism evidence="1 2">
    <name type="scientific">Gossypium arboreum</name>
    <name type="common">Tree cotton</name>
    <name type="synonym">Gossypium nanking</name>
    <dbReference type="NCBI Taxonomy" id="29729"/>
    <lineage>
        <taxon>Eukaryota</taxon>
        <taxon>Viridiplantae</taxon>
        <taxon>Streptophyta</taxon>
        <taxon>Embryophyta</taxon>
        <taxon>Tracheophyta</taxon>
        <taxon>Spermatophyta</taxon>
        <taxon>Magnoliopsida</taxon>
        <taxon>eudicotyledons</taxon>
        <taxon>Gunneridae</taxon>
        <taxon>Pentapetalae</taxon>
        <taxon>rosids</taxon>
        <taxon>malvids</taxon>
        <taxon>Malvales</taxon>
        <taxon>Malvaceae</taxon>
        <taxon>Malvoideae</taxon>
        <taxon>Gossypium</taxon>
    </lineage>
</organism>
<dbReference type="EMBL" id="KN429977">
    <property type="protein sequence ID" value="KHG24751.1"/>
    <property type="molecule type" value="Genomic_DNA"/>
</dbReference>
<reference evidence="2" key="1">
    <citation type="submission" date="2014-09" db="EMBL/GenBank/DDBJ databases">
        <authorList>
            <person name="Mudge J."/>
            <person name="Ramaraj T."/>
            <person name="Lindquist I.E."/>
            <person name="Bharti A.K."/>
            <person name="Sundararajan A."/>
            <person name="Cameron C.T."/>
            <person name="Woodward J.E."/>
            <person name="May G.D."/>
            <person name="Brubaker C."/>
            <person name="Broadhvest J."/>
            <person name="Wilkins T.A."/>
        </authorList>
    </citation>
    <scope>NUCLEOTIDE SEQUENCE</scope>
    <source>
        <strain evidence="2">cv. AKA8401</strain>
    </source>
</reference>
<evidence type="ECO:0000313" key="1">
    <source>
        <dbReference type="EMBL" id="KHG24751.1"/>
    </source>
</evidence>
<accession>A0A0B0PMV6</accession>
<sequence length="17" mass="1878">MSTRACLWPQGLMLGTI</sequence>
<evidence type="ECO:0000313" key="2">
    <source>
        <dbReference type="Proteomes" id="UP000032142"/>
    </source>
</evidence>
<protein>
    <submittedName>
        <fullName evidence="1">Uncharacterized protein</fullName>
    </submittedName>
</protein>
<gene>
    <name evidence="1" type="ORF">F383_31225</name>
</gene>
<proteinExistence type="predicted"/>